<evidence type="ECO:0000256" key="1">
    <source>
        <dbReference type="ARBA" id="ARBA00004571"/>
    </source>
</evidence>
<dbReference type="SUPFAM" id="SSF49464">
    <property type="entry name" value="Carboxypeptidase regulatory domain-like"/>
    <property type="match status" value="1"/>
</dbReference>
<dbReference type="InterPro" id="IPR012910">
    <property type="entry name" value="Plug_dom"/>
</dbReference>
<dbReference type="Proteomes" id="UP000004095">
    <property type="component" value="Unassembled WGS sequence"/>
</dbReference>
<evidence type="ECO:0000256" key="5">
    <source>
        <dbReference type="ARBA" id="ARBA00023077"/>
    </source>
</evidence>
<dbReference type="Gene3D" id="2.40.170.20">
    <property type="entry name" value="TonB-dependent receptor, beta-barrel domain"/>
    <property type="match status" value="1"/>
</dbReference>
<dbReference type="AlphaFoldDB" id="A1ZUF1"/>
<dbReference type="InterPro" id="IPR039426">
    <property type="entry name" value="TonB-dep_rcpt-like"/>
</dbReference>
<dbReference type="GO" id="GO:0044718">
    <property type="term" value="P:siderophore transmembrane transport"/>
    <property type="evidence" value="ECO:0007669"/>
    <property type="project" value="TreeGrafter"/>
</dbReference>
<dbReference type="PANTHER" id="PTHR30069:SF57">
    <property type="entry name" value="TONB-DEPENDENT RECEPTOR"/>
    <property type="match status" value="1"/>
</dbReference>
<dbReference type="Gene3D" id="2.60.40.1120">
    <property type="entry name" value="Carboxypeptidase-like, regulatory domain"/>
    <property type="match status" value="1"/>
</dbReference>
<feature type="domain" description="TonB-dependent receptor plug" evidence="11">
    <location>
        <begin position="125"/>
        <end position="227"/>
    </location>
</feature>
<evidence type="ECO:0000313" key="12">
    <source>
        <dbReference type="EMBL" id="EAY25970.1"/>
    </source>
</evidence>
<protein>
    <submittedName>
        <fullName evidence="12">Putative ferric aerobactin receptor</fullName>
    </submittedName>
</protein>
<feature type="domain" description="TonB-dependent receptor-like beta-barrel" evidence="10">
    <location>
        <begin position="324"/>
        <end position="743"/>
    </location>
</feature>
<feature type="chain" id="PRO_5002641932" evidence="9">
    <location>
        <begin position="23"/>
        <end position="797"/>
    </location>
</feature>
<keyword evidence="13" id="KW-1185">Reference proteome</keyword>
<evidence type="ECO:0000259" key="10">
    <source>
        <dbReference type="Pfam" id="PF00593"/>
    </source>
</evidence>
<dbReference type="Gene3D" id="2.170.130.10">
    <property type="entry name" value="TonB-dependent receptor, plug domain"/>
    <property type="match status" value="1"/>
</dbReference>
<evidence type="ECO:0000256" key="7">
    <source>
        <dbReference type="ARBA" id="ARBA00023237"/>
    </source>
</evidence>
<keyword evidence="12" id="KW-0675">Receptor</keyword>
<keyword evidence="2" id="KW-0813">Transport</keyword>
<keyword evidence="7" id="KW-0998">Cell outer membrane</keyword>
<organism evidence="12 13">
    <name type="scientific">Microscilla marina ATCC 23134</name>
    <dbReference type="NCBI Taxonomy" id="313606"/>
    <lineage>
        <taxon>Bacteria</taxon>
        <taxon>Pseudomonadati</taxon>
        <taxon>Bacteroidota</taxon>
        <taxon>Cytophagia</taxon>
        <taxon>Cytophagales</taxon>
        <taxon>Microscillaceae</taxon>
        <taxon>Microscilla</taxon>
    </lineage>
</organism>
<dbReference type="InterPro" id="IPR000531">
    <property type="entry name" value="Beta-barrel_TonB"/>
</dbReference>
<dbReference type="InterPro" id="IPR037066">
    <property type="entry name" value="Plug_dom_sf"/>
</dbReference>
<comment type="subcellular location">
    <subcellularLocation>
        <location evidence="1">Cell outer membrane</location>
        <topology evidence="1">Multi-pass membrane protein</topology>
    </subcellularLocation>
</comment>
<keyword evidence="5 8" id="KW-0798">TonB box</keyword>
<evidence type="ECO:0000256" key="6">
    <source>
        <dbReference type="ARBA" id="ARBA00023136"/>
    </source>
</evidence>
<evidence type="ECO:0000313" key="13">
    <source>
        <dbReference type="Proteomes" id="UP000004095"/>
    </source>
</evidence>
<evidence type="ECO:0000256" key="8">
    <source>
        <dbReference type="RuleBase" id="RU003357"/>
    </source>
</evidence>
<feature type="signal peptide" evidence="9">
    <location>
        <begin position="1"/>
        <end position="22"/>
    </location>
</feature>
<dbReference type="InterPro" id="IPR008969">
    <property type="entry name" value="CarboxyPept-like_regulatory"/>
</dbReference>
<accession>A1ZUF1</accession>
<dbReference type="Pfam" id="PF00593">
    <property type="entry name" value="TonB_dep_Rec_b-barrel"/>
    <property type="match status" value="1"/>
</dbReference>
<evidence type="ECO:0000256" key="9">
    <source>
        <dbReference type="SAM" id="SignalP"/>
    </source>
</evidence>
<evidence type="ECO:0000256" key="4">
    <source>
        <dbReference type="ARBA" id="ARBA00022692"/>
    </source>
</evidence>
<dbReference type="SUPFAM" id="SSF56935">
    <property type="entry name" value="Porins"/>
    <property type="match status" value="1"/>
</dbReference>
<dbReference type="Pfam" id="PF13715">
    <property type="entry name" value="CarbopepD_reg_2"/>
    <property type="match status" value="1"/>
</dbReference>
<proteinExistence type="inferred from homology"/>
<dbReference type="PANTHER" id="PTHR30069">
    <property type="entry name" value="TONB-DEPENDENT OUTER MEMBRANE RECEPTOR"/>
    <property type="match status" value="1"/>
</dbReference>
<evidence type="ECO:0000256" key="2">
    <source>
        <dbReference type="ARBA" id="ARBA00022448"/>
    </source>
</evidence>
<keyword evidence="4" id="KW-0812">Transmembrane</keyword>
<keyword evidence="6 8" id="KW-0472">Membrane</keyword>
<dbReference type="EMBL" id="AAWS01000040">
    <property type="protein sequence ID" value="EAY25970.1"/>
    <property type="molecule type" value="Genomic_DNA"/>
</dbReference>
<dbReference type="RefSeq" id="WP_002701751.1">
    <property type="nucleotide sequence ID" value="NZ_AAWS01000040.1"/>
</dbReference>
<sequence>MIKFTKHFIFVAIMLISSLAWAQSGKISGRVFDKKNNESIPFATVVIQGTSNGVTTDIDGKYALTGLKGGLYNLEVSYIGFKKKVVFEVEVTPARPAIANIGLEEETTKLETVTVTASSSFLKTTESPVSLRTIGTNEIKRNPGGNRDISKVIRTLPGVAAVPAFRNDVIVRGGAPNENRFFLDGIEVPNINHFATQGSSGGPVGLINVDFIREVEFYSGAFPANRGNALSSVLEFKQKDGRTDRWTANGIVSATDVGITLEGPVTKNSSVILSARRSYLQFLFAALELPFLPTYNDFQLKYKHKFGKKSQLSIIGLGAIDQFRLNLDANDTEEQRYTLNNLPVTEQWNYTIGAKYDWFRENGSYSLIVSRNALNNNLYKHPGNDESLPRILDYKSREIENKFRLEDYIEAGGWKLNLSLQYELAQYTNSTDNQVVIPNSAPITKSVQSELDINKWGASVQVSRSFFEDKLALSLGLRADANDYSEEMSNLANQLSPRFSASYSFTPTFSWNFNTGIYYQLPAYTILGYKEGDTFVNKANDIKYIKNSQLVTGFEYNLPASNTRITVEGFYKFYENYPFLIREQISLANLGADFGVIGNDPVNSSSVGRAYGLELLVQRKFSKGIYGILAYTLVRSEFKDRNDEFVASAWDNRHILSLTGGYKFGNNWEFGTRILFSGGAPFTPFDLNATLTPANWDIAGQGIPDYTRLNTERNSAFYQVDVRLDKKWFFKKWSLNVFFDIQNVTNAQVQFQDNIDVVRDDQGNPVRDPNNPNLYQGKFLDNIAGNVLPSIGIIVEL</sequence>
<comment type="caution">
    <text evidence="12">The sequence shown here is derived from an EMBL/GenBank/DDBJ whole genome shotgun (WGS) entry which is preliminary data.</text>
</comment>
<name>A1ZUF1_MICM2</name>
<dbReference type="Pfam" id="PF07715">
    <property type="entry name" value="Plug"/>
    <property type="match status" value="1"/>
</dbReference>
<evidence type="ECO:0000256" key="3">
    <source>
        <dbReference type="ARBA" id="ARBA00022452"/>
    </source>
</evidence>
<reference evidence="12 13" key="1">
    <citation type="submission" date="2007-01" db="EMBL/GenBank/DDBJ databases">
        <authorList>
            <person name="Haygood M."/>
            <person name="Podell S."/>
            <person name="Anderson C."/>
            <person name="Hopkinson B."/>
            <person name="Roe K."/>
            <person name="Barbeau K."/>
            <person name="Gaasterland T."/>
            <person name="Ferriera S."/>
            <person name="Johnson J."/>
            <person name="Kravitz S."/>
            <person name="Beeson K."/>
            <person name="Sutton G."/>
            <person name="Rogers Y.-H."/>
            <person name="Friedman R."/>
            <person name="Frazier M."/>
            <person name="Venter J.C."/>
        </authorList>
    </citation>
    <scope>NUCLEOTIDE SEQUENCE [LARGE SCALE GENOMIC DNA]</scope>
    <source>
        <strain evidence="12 13">ATCC 23134</strain>
    </source>
</reference>
<comment type="similarity">
    <text evidence="8">Belongs to the TonB-dependent receptor family.</text>
</comment>
<keyword evidence="9" id="KW-0732">Signal</keyword>
<gene>
    <name evidence="12" type="ORF">M23134_07119</name>
</gene>
<dbReference type="GO" id="GO:0009279">
    <property type="term" value="C:cell outer membrane"/>
    <property type="evidence" value="ECO:0007669"/>
    <property type="project" value="UniProtKB-SubCell"/>
</dbReference>
<dbReference type="eggNOG" id="COG4771">
    <property type="taxonomic scope" value="Bacteria"/>
</dbReference>
<keyword evidence="3" id="KW-1134">Transmembrane beta strand</keyword>
<evidence type="ECO:0000259" key="11">
    <source>
        <dbReference type="Pfam" id="PF07715"/>
    </source>
</evidence>
<dbReference type="OrthoDB" id="9804995at2"/>
<dbReference type="GO" id="GO:0015344">
    <property type="term" value="F:siderophore uptake transmembrane transporter activity"/>
    <property type="evidence" value="ECO:0007669"/>
    <property type="project" value="TreeGrafter"/>
</dbReference>
<dbReference type="InterPro" id="IPR036942">
    <property type="entry name" value="Beta-barrel_TonB_sf"/>
</dbReference>